<dbReference type="CDD" id="cd00165">
    <property type="entry name" value="S4"/>
    <property type="match status" value="1"/>
</dbReference>
<dbReference type="PROSITE" id="PS50889">
    <property type="entry name" value="S4"/>
    <property type="match status" value="1"/>
</dbReference>
<sequence length="329" mass="38525">MKIFKSLVQFIKISKNESSQRIDNFLKKKLKNISKNNIYKILRKGEVRVNKKRVKPKYKIKTQDLIRIPPLKYFHVVKQQLTCESYVHFNVQASILYEDKYLLILNKPSGIAVHKGSGISSGIIEKLRNVYPKNSFLELVHRLDRGTSGILLIAKKRSILCNLHKQLREGKIYKDYLILVHGRCNFKNKTVSAPLKKKLYLNKNLNFRKQKVLIDKNGKLAKTKFNVIEKFQNMTLLKVITETGRMHQIRVHAQHIHHPIVCDDLYGNLKKKETILINKEINRIFLHAFNIRFQHPNTLKNLHITAPLDKILIKYLKKLRNSANLKNLA</sequence>
<dbReference type="InterPro" id="IPR006145">
    <property type="entry name" value="PsdUridine_synth_RsuA/RluA"/>
</dbReference>
<dbReference type="KEGG" id="wgl:WIGMOR_0093"/>
<dbReference type="Gene3D" id="3.10.290.10">
    <property type="entry name" value="RNA-binding S4 domain"/>
    <property type="match status" value="1"/>
</dbReference>
<dbReference type="Pfam" id="PF01479">
    <property type="entry name" value="S4"/>
    <property type="match status" value="1"/>
</dbReference>
<evidence type="ECO:0000256" key="2">
    <source>
        <dbReference type="ARBA" id="ARBA00002876"/>
    </source>
</evidence>
<proteinExistence type="inferred from homology"/>
<keyword evidence="12" id="KW-1185">Reference proteome</keyword>
<feature type="domain" description="RNA-binding S4" evidence="10">
    <location>
        <begin position="20"/>
        <end position="82"/>
    </location>
</feature>
<dbReference type="STRING" id="1142511.WIGMOR_0093"/>
<gene>
    <name evidence="11" type="primary">rluC</name>
    <name evidence="11" type="synonym">yceC</name>
    <name evidence="11" type="ORF">WIGMOR_0093</name>
</gene>
<dbReference type="GO" id="GO:0000455">
    <property type="term" value="P:enzyme-directed rRNA pseudouridine synthesis"/>
    <property type="evidence" value="ECO:0007669"/>
    <property type="project" value="TreeGrafter"/>
</dbReference>
<keyword evidence="4" id="KW-0698">rRNA processing</keyword>
<evidence type="ECO:0000256" key="3">
    <source>
        <dbReference type="ARBA" id="ARBA00010876"/>
    </source>
</evidence>
<dbReference type="SUPFAM" id="SSF55174">
    <property type="entry name" value="Alpha-L RNA-binding motif"/>
    <property type="match status" value="1"/>
</dbReference>
<evidence type="ECO:0000256" key="7">
    <source>
        <dbReference type="PIRSR" id="PIRSR606225-1"/>
    </source>
</evidence>
<reference evidence="11 12" key="1">
    <citation type="journal article" date="2012" name="MBio">
        <title>Insight into the transmission biology and species-specific functional capabilities of tsetse (Diptera: glossinidae) obligate symbiont wigglesworthia.</title>
        <authorList>
            <person name="Rio R.V."/>
            <person name="Symula R.E."/>
            <person name="Wang J."/>
            <person name="Lohs C."/>
            <person name="Wu Y.N."/>
            <person name="Snyder A.K."/>
            <person name="Bjornson R.D."/>
            <person name="Oshima K."/>
            <person name="Biehl B.S."/>
            <person name="Perna N.T."/>
            <person name="Hattori M."/>
            <person name="Aksoy S."/>
        </authorList>
    </citation>
    <scope>NUCLEOTIDE SEQUENCE [LARGE SCALE GENOMIC DNA]</scope>
    <source>
        <strain evidence="11">WGM</strain>
    </source>
</reference>
<dbReference type="HOGENOM" id="CLU_016902_1_1_6"/>
<comment type="catalytic activity">
    <reaction evidence="1">
        <text>uridine(955/2504/2580) in 23S rRNA = pseudouridine(955/2504/2580) in 23S rRNA</text>
        <dbReference type="Rhea" id="RHEA:42528"/>
        <dbReference type="Rhea" id="RHEA-COMP:10099"/>
        <dbReference type="Rhea" id="RHEA-COMP:10100"/>
        <dbReference type="ChEBI" id="CHEBI:65314"/>
        <dbReference type="ChEBI" id="CHEBI:65315"/>
        <dbReference type="EC" id="5.4.99.24"/>
    </reaction>
</comment>
<organism evidence="11 12">
    <name type="scientific">Wigglesworthia glossinidia endosymbiont of Glossina morsitans morsitans</name>
    <name type="common">Yale colony</name>
    <dbReference type="NCBI Taxonomy" id="1142511"/>
    <lineage>
        <taxon>Bacteria</taxon>
        <taxon>Pseudomonadati</taxon>
        <taxon>Pseudomonadota</taxon>
        <taxon>Gammaproteobacteria</taxon>
        <taxon>Enterobacterales</taxon>
        <taxon>Erwiniaceae</taxon>
        <taxon>Wigglesworthia</taxon>
    </lineage>
</organism>
<comment type="similarity">
    <text evidence="3 9">Belongs to the pseudouridine synthase RluA family.</text>
</comment>
<dbReference type="InterPro" id="IPR036986">
    <property type="entry name" value="S4_RNA-bd_sf"/>
</dbReference>
<dbReference type="GO" id="GO:0003723">
    <property type="term" value="F:RNA binding"/>
    <property type="evidence" value="ECO:0007669"/>
    <property type="project" value="UniProtKB-KW"/>
</dbReference>
<dbReference type="InterPro" id="IPR050188">
    <property type="entry name" value="RluA_PseudoU_synthase"/>
</dbReference>
<dbReference type="RefSeq" id="WP_014353892.1">
    <property type="nucleotide sequence ID" value="NC_016893.1"/>
</dbReference>
<evidence type="ECO:0000256" key="9">
    <source>
        <dbReference type="RuleBase" id="RU362028"/>
    </source>
</evidence>
<keyword evidence="6 9" id="KW-0413">Isomerase</keyword>
<evidence type="ECO:0000256" key="4">
    <source>
        <dbReference type="ARBA" id="ARBA00022552"/>
    </source>
</evidence>
<dbReference type="InterPro" id="IPR006224">
    <property type="entry name" value="PsdUridine_synth_RluA-like_CS"/>
</dbReference>
<dbReference type="PANTHER" id="PTHR21600">
    <property type="entry name" value="MITOCHONDRIAL RNA PSEUDOURIDINE SYNTHASE"/>
    <property type="match status" value="1"/>
</dbReference>
<dbReference type="SMART" id="SM00363">
    <property type="entry name" value="S4"/>
    <property type="match status" value="1"/>
</dbReference>
<evidence type="ECO:0000256" key="8">
    <source>
        <dbReference type="PROSITE-ProRule" id="PRU00182"/>
    </source>
</evidence>
<feature type="active site" evidence="7">
    <location>
        <position position="144"/>
    </location>
</feature>
<dbReference type="InterPro" id="IPR006225">
    <property type="entry name" value="PsdUridine_synth_RluC/D"/>
</dbReference>
<keyword evidence="5 8" id="KW-0694">RNA-binding</keyword>
<dbReference type="EMBL" id="CP003315">
    <property type="protein sequence ID" value="AFA40953.1"/>
    <property type="molecule type" value="Genomic_DNA"/>
</dbReference>
<evidence type="ECO:0000313" key="11">
    <source>
        <dbReference type="EMBL" id="AFA40953.1"/>
    </source>
</evidence>
<dbReference type="GO" id="GO:0160141">
    <property type="term" value="F:23S rRNA pseudouridine(955/2504/2580) synthase activity"/>
    <property type="evidence" value="ECO:0007669"/>
    <property type="project" value="UniProtKB-EC"/>
</dbReference>
<dbReference type="eggNOG" id="COG0564">
    <property type="taxonomic scope" value="Bacteria"/>
</dbReference>
<comment type="function">
    <text evidence="2">Responsible for synthesis of pseudouridine from uracil at positions 955, 2504 and 2580 in 23S ribosomal RNA.</text>
</comment>
<dbReference type="Pfam" id="PF00849">
    <property type="entry name" value="PseudoU_synth_2"/>
    <property type="match status" value="1"/>
</dbReference>
<name>H6Q5P8_WIGGL</name>
<dbReference type="PANTHER" id="PTHR21600:SF92">
    <property type="entry name" value="RIBOSOMAL LARGE SUBUNIT PSEUDOURIDINE SYNTHASE C"/>
    <property type="match status" value="1"/>
</dbReference>
<comment type="catalytic activity">
    <reaction evidence="9">
        <text>a uridine in RNA = a pseudouridine in RNA</text>
        <dbReference type="Rhea" id="RHEA:48348"/>
        <dbReference type="Rhea" id="RHEA-COMP:12068"/>
        <dbReference type="Rhea" id="RHEA-COMP:12069"/>
        <dbReference type="ChEBI" id="CHEBI:65314"/>
        <dbReference type="ChEBI" id="CHEBI:65315"/>
    </reaction>
</comment>
<dbReference type="PROSITE" id="PS01129">
    <property type="entry name" value="PSI_RLU"/>
    <property type="match status" value="1"/>
</dbReference>
<evidence type="ECO:0000256" key="5">
    <source>
        <dbReference type="ARBA" id="ARBA00022884"/>
    </source>
</evidence>
<protein>
    <recommendedName>
        <fullName evidence="9">Pseudouridine synthase</fullName>
        <ecNumber evidence="9">5.4.99.-</ecNumber>
    </recommendedName>
</protein>
<evidence type="ECO:0000259" key="10">
    <source>
        <dbReference type="SMART" id="SM00363"/>
    </source>
</evidence>
<dbReference type="OrthoDB" id="9807829at2"/>
<evidence type="ECO:0000313" key="12">
    <source>
        <dbReference type="Proteomes" id="UP000009061"/>
    </source>
</evidence>
<dbReference type="CDD" id="cd02869">
    <property type="entry name" value="PseudoU_synth_RluA_like"/>
    <property type="match status" value="1"/>
</dbReference>
<dbReference type="Proteomes" id="UP000009061">
    <property type="component" value="Chromosome"/>
</dbReference>
<dbReference type="InterPro" id="IPR002942">
    <property type="entry name" value="S4_RNA-bd"/>
</dbReference>
<evidence type="ECO:0000256" key="6">
    <source>
        <dbReference type="ARBA" id="ARBA00023235"/>
    </source>
</evidence>
<dbReference type="NCBIfam" id="TIGR00005">
    <property type="entry name" value="rluA_subfam"/>
    <property type="match status" value="1"/>
</dbReference>
<dbReference type="EC" id="5.4.99.-" evidence="9"/>
<dbReference type="InterPro" id="IPR020103">
    <property type="entry name" value="PsdUridine_synth_cat_dom_sf"/>
</dbReference>
<evidence type="ECO:0000256" key="1">
    <source>
        <dbReference type="ARBA" id="ARBA00000381"/>
    </source>
</evidence>
<accession>H6Q5P8</accession>
<dbReference type="SUPFAM" id="SSF55120">
    <property type="entry name" value="Pseudouridine synthase"/>
    <property type="match status" value="1"/>
</dbReference>
<dbReference type="Gene3D" id="3.30.2350.10">
    <property type="entry name" value="Pseudouridine synthase"/>
    <property type="match status" value="1"/>
</dbReference>
<dbReference type="AlphaFoldDB" id="H6Q5P8"/>